<dbReference type="InterPro" id="IPR010563">
    <property type="entry name" value="TraK_N"/>
</dbReference>
<gene>
    <name evidence="4" type="ORF">SIDU_03560</name>
</gene>
<dbReference type="Pfam" id="PF23536">
    <property type="entry name" value="TraK_C"/>
    <property type="match status" value="1"/>
</dbReference>
<dbReference type="InterPro" id="IPR055397">
    <property type="entry name" value="TraK_C"/>
</dbReference>
<dbReference type="EMBL" id="CP013070">
    <property type="protein sequence ID" value="APL93668.1"/>
    <property type="molecule type" value="Genomic_DNA"/>
</dbReference>
<evidence type="ECO:0000259" key="3">
    <source>
        <dbReference type="Pfam" id="PF23536"/>
    </source>
</evidence>
<evidence type="ECO:0000259" key="2">
    <source>
        <dbReference type="Pfam" id="PF06586"/>
    </source>
</evidence>
<keyword evidence="1" id="KW-0732">Signal</keyword>
<dbReference type="KEGG" id="sinb:SIDU_03560"/>
<protein>
    <submittedName>
        <fullName evidence="4">Conjugal transfer protein TraK</fullName>
    </submittedName>
</protein>
<evidence type="ECO:0000313" key="4">
    <source>
        <dbReference type="EMBL" id="APL93668.1"/>
    </source>
</evidence>
<feature type="domain" description="TraK N-terminal" evidence="2">
    <location>
        <begin position="35"/>
        <end position="136"/>
    </location>
</feature>
<dbReference type="RefSeq" id="WP_007688279.1">
    <property type="nucleotide sequence ID" value="NZ_CP013070.1"/>
</dbReference>
<feature type="chain" id="PRO_5009860040" evidence="1">
    <location>
        <begin position="30"/>
        <end position="252"/>
    </location>
</feature>
<feature type="signal peptide" evidence="1">
    <location>
        <begin position="1"/>
        <end position="29"/>
    </location>
</feature>
<dbReference type="Pfam" id="PF06586">
    <property type="entry name" value="TraK_N"/>
    <property type="match status" value="1"/>
</dbReference>
<accession>A0A1L5BLH6</accession>
<evidence type="ECO:0000313" key="5">
    <source>
        <dbReference type="Proteomes" id="UP000004550"/>
    </source>
</evidence>
<evidence type="ECO:0000256" key="1">
    <source>
        <dbReference type="SAM" id="SignalP"/>
    </source>
</evidence>
<name>A0A1L5BLH6_SPHIB</name>
<proteinExistence type="predicted"/>
<dbReference type="AlphaFoldDB" id="A0A1L5BLH6"/>
<reference evidence="4 5" key="1">
    <citation type="journal article" date="2012" name="J. Bacteriol.">
        <title>Genome sequence of Sphingobium indicum B90A, a hexachlorocyclohexane-degrading bacterium.</title>
        <authorList>
            <person name="Anand S."/>
            <person name="Sangwan N."/>
            <person name="Lata P."/>
            <person name="Kaur J."/>
            <person name="Dua A."/>
            <person name="Singh A.K."/>
            <person name="Verma M."/>
            <person name="Kaur J."/>
            <person name="Khurana J.P."/>
            <person name="Khurana P."/>
            <person name="Mathur S."/>
            <person name="Lal R."/>
        </authorList>
    </citation>
    <scope>NUCLEOTIDE SEQUENCE [LARGE SCALE GENOMIC DNA]</scope>
    <source>
        <strain evidence="5">DSM 16412 / CCM 7286 / MTCC 6364 / B90A</strain>
    </source>
</reference>
<feature type="domain" description="TraK C-terminal" evidence="3">
    <location>
        <begin position="138"/>
        <end position="243"/>
    </location>
</feature>
<sequence length="252" mass="26698">MAYRSGAQARVLLPSAAALLAVAAEPAHAADQFKQAADGAAIECSVSARELTRFALVDDQFASVSKISTGTPYNDFAVTNEPVRGDIYVSVPETYAARAISFFATTKKGFVYKVACRVEQIPAAQIFVTNPAIAKNRAADWESQTPLETSAVRLIQAMANDRSVDGFEVRQATASPARVGDLELQLIADYRGASLTGKVVRIHNRGSKSVTLAERDLAPRDTLAVSIAEPKLEPGASTTAFVVGANGETGHD</sequence>
<organism evidence="4 5">
    <name type="scientific">Sphingobium indicum (strain DSM 16412 / CCM 7286 / MTCC 6364 / B90A)</name>
    <dbReference type="NCBI Taxonomy" id="861109"/>
    <lineage>
        <taxon>Bacteria</taxon>
        <taxon>Pseudomonadati</taxon>
        <taxon>Pseudomonadota</taxon>
        <taxon>Alphaproteobacteria</taxon>
        <taxon>Sphingomonadales</taxon>
        <taxon>Sphingomonadaceae</taxon>
        <taxon>Sphingobium</taxon>
    </lineage>
</organism>
<dbReference type="Proteomes" id="UP000004550">
    <property type="component" value="Chromosome"/>
</dbReference>